<feature type="domain" description="TadE-like" evidence="2">
    <location>
        <begin position="18"/>
        <end position="60"/>
    </location>
</feature>
<dbReference type="RefSeq" id="WP_164626513.1">
    <property type="nucleotide sequence ID" value="NZ_JAAIVJ010000008.1"/>
</dbReference>
<evidence type="ECO:0000313" key="4">
    <source>
        <dbReference type="Proteomes" id="UP000477782"/>
    </source>
</evidence>
<sequence>MYRVIPRWISRLWAEEAGAVLAETIIVVPVLTVMTIGTLEFANIFWQRQQMQIGVRDAVRYWSRCRPTFNACTVTMARNIAFYGNAAGTGSLRVPGWDEADELTLAPAEPPTSPDATSMVTGVGTVTYVTSPFFGALEIDAISFSYTYSQRYIGW</sequence>
<evidence type="ECO:0000259" key="2">
    <source>
        <dbReference type="Pfam" id="PF07811"/>
    </source>
</evidence>
<dbReference type="AlphaFoldDB" id="A0A6M0QUZ8"/>
<dbReference type="InterPro" id="IPR012495">
    <property type="entry name" value="TadE-like_dom"/>
</dbReference>
<accession>A0A6M0QUZ8</accession>
<reference evidence="3 4" key="1">
    <citation type="submission" date="2020-02" db="EMBL/GenBank/DDBJ databases">
        <authorList>
            <person name="Chen W.-M."/>
        </authorList>
    </citation>
    <scope>NUCLEOTIDE SEQUENCE [LARGE SCALE GENOMIC DNA]</scope>
    <source>
        <strain evidence="3 4">KMS-5</strain>
    </source>
</reference>
<feature type="transmembrane region" description="Helical" evidence="1">
    <location>
        <begin position="20"/>
        <end position="46"/>
    </location>
</feature>
<protein>
    <submittedName>
        <fullName evidence="3">Pilus assembly protein</fullName>
    </submittedName>
</protein>
<organism evidence="3 4">
    <name type="scientific">Tabrizicola oligotrophica</name>
    <dbReference type="NCBI Taxonomy" id="2710650"/>
    <lineage>
        <taxon>Bacteria</taxon>
        <taxon>Pseudomonadati</taxon>
        <taxon>Pseudomonadota</taxon>
        <taxon>Alphaproteobacteria</taxon>
        <taxon>Rhodobacterales</taxon>
        <taxon>Paracoccaceae</taxon>
        <taxon>Tabrizicola</taxon>
    </lineage>
</organism>
<keyword evidence="1" id="KW-1133">Transmembrane helix</keyword>
<evidence type="ECO:0000313" key="3">
    <source>
        <dbReference type="EMBL" id="NEY91255.1"/>
    </source>
</evidence>
<evidence type="ECO:0000256" key="1">
    <source>
        <dbReference type="SAM" id="Phobius"/>
    </source>
</evidence>
<dbReference type="Pfam" id="PF07811">
    <property type="entry name" value="TadE"/>
    <property type="match status" value="1"/>
</dbReference>
<comment type="caution">
    <text evidence="3">The sequence shown here is derived from an EMBL/GenBank/DDBJ whole genome shotgun (WGS) entry which is preliminary data.</text>
</comment>
<gene>
    <name evidence="3" type="ORF">G4Z14_13195</name>
</gene>
<name>A0A6M0QUZ8_9RHOB</name>
<keyword evidence="1" id="KW-0472">Membrane</keyword>
<keyword evidence="4" id="KW-1185">Reference proteome</keyword>
<proteinExistence type="predicted"/>
<dbReference type="EMBL" id="JAAIVJ010000008">
    <property type="protein sequence ID" value="NEY91255.1"/>
    <property type="molecule type" value="Genomic_DNA"/>
</dbReference>
<keyword evidence="1" id="KW-0812">Transmembrane</keyword>
<dbReference type="Proteomes" id="UP000477782">
    <property type="component" value="Unassembled WGS sequence"/>
</dbReference>